<dbReference type="AlphaFoldDB" id="A0A0B2V1B0"/>
<organism evidence="2 3">
    <name type="scientific">Toxocara canis</name>
    <name type="common">Canine roundworm</name>
    <dbReference type="NCBI Taxonomy" id="6265"/>
    <lineage>
        <taxon>Eukaryota</taxon>
        <taxon>Metazoa</taxon>
        <taxon>Ecdysozoa</taxon>
        <taxon>Nematoda</taxon>
        <taxon>Chromadorea</taxon>
        <taxon>Rhabditida</taxon>
        <taxon>Spirurina</taxon>
        <taxon>Ascaridomorpha</taxon>
        <taxon>Ascaridoidea</taxon>
        <taxon>Toxocaridae</taxon>
        <taxon>Toxocara</taxon>
    </lineage>
</organism>
<feature type="transmembrane region" description="Helical" evidence="1">
    <location>
        <begin position="6"/>
        <end position="23"/>
    </location>
</feature>
<name>A0A0B2V1B0_TOXCA</name>
<evidence type="ECO:0000313" key="2">
    <source>
        <dbReference type="EMBL" id="KHN75338.1"/>
    </source>
</evidence>
<gene>
    <name evidence="2" type="ORF">Tcan_14515</name>
</gene>
<protein>
    <submittedName>
        <fullName evidence="2">Uncharacterized protein</fullName>
    </submittedName>
</protein>
<evidence type="ECO:0000256" key="1">
    <source>
        <dbReference type="SAM" id="Phobius"/>
    </source>
</evidence>
<keyword evidence="1" id="KW-0472">Membrane</keyword>
<proteinExistence type="predicted"/>
<dbReference type="Proteomes" id="UP000031036">
    <property type="component" value="Unassembled WGS sequence"/>
</dbReference>
<evidence type="ECO:0000313" key="3">
    <source>
        <dbReference type="Proteomes" id="UP000031036"/>
    </source>
</evidence>
<sequence>MTTRTLGTYVALGVFLFAVYHYQTTEATPITKRTFLPYHRLNLKISPKFIDYIENALNERQKHSTLKNWQKRSKISDDNYNRILSSPLNDPFDGFSFFV</sequence>
<dbReference type="EMBL" id="JPKZ01002762">
    <property type="protein sequence ID" value="KHN75338.1"/>
    <property type="molecule type" value="Genomic_DNA"/>
</dbReference>
<comment type="caution">
    <text evidence="2">The sequence shown here is derived from an EMBL/GenBank/DDBJ whole genome shotgun (WGS) entry which is preliminary data.</text>
</comment>
<keyword evidence="1" id="KW-0812">Transmembrane</keyword>
<keyword evidence="1" id="KW-1133">Transmembrane helix</keyword>
<accession>A0A0B2V1B0</accession>
<keyword evidence="3" id="KW-1185">Reference proteome</keyword>
<reference evidence="2 3" key="1">
    <citation type="submission" date="2014-11" db="EMBL/GenBank/DDBJ databases">
        <title>Genetic blueprint of the zoonotic pathogen Toxocara canis.</title>
        <authorList>
            <person name="Zhu X.-Q."/>
            <person name="Korhonen P.K."/>
            <person name="Cai H."/>
            <person name="Young N.D."/>
            <person name="Nejsum P."/>
            <person name="von Samson-Himmelstjerna G."/>
            <person name="Boag P.R."/>
            <person name="Tan P."/>
            <person name="Li Q."/>
            <person name="Min J."/>
            <person name="Yang Y."/>
            <person name="Wang X."/>
            <person name="Fang X."/>
            <person name="Hall R.S."/>
            <person name="Hofmann A."/>
            <person name="Sternberg P.W."/>
            <person name="Jex A.R."/>
            <person name="Gasser R.B."/>
        </authorList>
    </citation>
    <scope>NUCLEOTIDE SEQUENCE [LARGE SCALE GENOMIC DNA]</scope>
    <source>
        <strain evidence="2">PN_DK_2014</strain>
    </source>
</reference>